<name>A0A0R2CA64_9LACO</name>
<dbReference type="OrthoDB" id="2931091at2"/>
<gene>
    <name evidence="2" type="ORF">FD19_GL000557</name>
</gene>
<dbReference type="EMBL" id="AYZK01000001">
    <property type="protein sequence ID" value="KRM88266.1"/>
    <property type="molecule type" value="Genomic_DNA"/>
</dbReference>
<reference evidence="2 3" key="1">
    <citation type="journal article" date="2015" name="Genome Announc.">
        <title>Expanding the biotechnology potential of lactobacilli through comparative genomics of 213 strains and associated genera.</title>
        <authorList>
            <person name="Sun Z."/>
            <person name="Harris H.M."/>
            <person name="McCann A."/>
            <person name="Guo C."/>
            <person name="Argimon S."/>
            <person name="Zhang W."/>
            <person name="Yang X."/>
            <person name="Jeffery I.B."/>
            <person name="Cooney J.C."/>
            <person name="Kagawa T.F."/>
            <person name="Liu W."/>
            <person name="Song Y."/>
            <person name="Salvetti E."/>
            <person name="Wrobel A."/>
            <person name="Rasinkangas P."/>
            <person name="Parkhill J."/>
            <person name="Rea M.C."/>
            <person name="O'Sullivan O."/>
            <person name="Ritari J."/>
            <person name="Douillard F.P."/>
            <person name="Paul Ross R."/>
            <person name="Yang R."/>
            <person name="Briner A.E."/>
            <person name="Felis G.E."/>
            <person name="de Vos W.M."/>
            <person name="Barrangou R."/>
            <person name="Klaenhammer T.R."/>
            <person name="Caufield P.W."/>
            <person name="Cui Y."/>
            <person name="Zhang H."/>
            <person name="O'Toole P.W."/>
        </authorList>
    </citation>
    <scope>NUCLEOTIDE SEQUENCE [LARGE SCALE GENOMIC DNA]</scope>
    <source>
        <strain evidence="2 3">DSM 22698</strain>
    </source>
</reference>
<dbReference type="RefSeq" id="WP_054749526.1">
    <property type="nucleotide sequence ID" value="NZ_AYZK01000001.1"/>
</dbReference>
<organism evidence="2 3">
    <name type="scientific">Lacticaseibacillus thailandensis DSM 22698 = JCM 13996</name>
    <dbReference type="NCBI Taxonomy" id="1423810"/>
    <lineage>
        <taxon>Bacteria</taxon>
        <taxon>Bacillati</taxon>
        <taxon>Bacillota</taxon>
        <taxon>Bacilli</taxon>
        <taxon>Lactobacillales</taxon>
        <taxon>Lactobacillaceae</taxon>
        <taxon>Lacticaseibacillus</taxon>
    </lineage>
</organism>
<evidence type="ECO:0000313" key="3">
    <source>
        <dbReference type="Proteomes" id="UP000051789"/>
    </source>
</evidence>
<dbReference type="InterPro" id="IPR045403">
    <property type="entry name" value="HTH_59_Firmicutes_type"/>
</dbReference>
<dbReference type="Pfam" id="PF20038">
    <property type="entry name" value="HTH_59"/>
    <property type="match status" value="1"/>
</dbReference>
<keyword evidence="3" id="KW-1185">Reference proteome</keyword>
<proteinExistence type="predicted"/>
<evidence type="ECO:0000259" key="1">
    <source>
        <dbReference type="Pfam" id="PF20038"/>
    </source>
</evidence>
<dbReference type="AlphaFoldDB" id="A0A0R2CA64"/>
<feature type="domain" description="Helix-turn-helix" evidence="1">
    <location>
        <begin position="8"/>
        <end position="64"/>
    </location>
</feature>
<dbReference type="Proteomes" id="UP000051789">
    <property type="component" value="Unassembled WGS sequence"/>
</dbReference>
<accession>A0A0R2CA64</accession>
<sequence>MAKINLNDADLLTSTEAAEIWGKNKTYVRTSLRQNPDKWPAGSWRKFGREIIVTVEGMEAVTGEPDPRKKK</sequence>
<evidence type="ECO:0000313" key="2">
    <source>
        <dbReference type="EMBL" id="KRM88266.1"/>
    </source>
</evidence>
<protein>
    <recommendedName>
        <fullName evidence="1">Helix-turn-helix domain-containing protein</fullName>
    </recommendedName>
</protein>
<comment type="caution">
    <text evidence="2">The sequence shown here is derived from an EMBL/GenBank/DDBJ whole genome shotgun (WGS) entry which is preliminary data.</text>
</comment>